<dbReference type="PROSITE" id="PS01099">
    <property type="entry name" value="COMPLEX1_24K"/>
    <property type="match status" value="1"/>
</dbReference>
<dbReference type="NCBIfam" id="NF005722">
    <property type="entry name" value="PRK07539.1-2"/>
    <property type="match status" value="1"/>
</dbReference>
<comment type="similarity">
    <text evidence="1">Belongs to the complex I 24 kDa subunit family.</text>
</comment>
<dbReference type="InterPro" id="IPR002023">
    <property type="entry name" value="NuoE-like"/>
</dbReference>
<evidence type="ECO:0000256" key="2">
    <source>
        <dbReference type="ARBA" id="ARBA00022714"/>
    </source>
</evidence>
<dbReference type="InterPro" id="IPR036249">
    <property type="entry name" value="Thioredoxin-like_sf"/>
</dbReference>
<feature type="binding site" evidence="9">
    <location>
        <position position="82"/>
    </location>
    <ligand>
        <name>[2Fe-2S] cluster</name>
        <dbReference type="ChEBI" id="CHEBI:190135"/>
    </ligand>
</feature>
<organism evidence="10 11">
    <name type="scientific">Candidatus Wallbacteria bacterium GWC2_49_35</name>
    <dbReference type="NCBI Taxonomy" id="1817813"/>
    <lineage>
        <taxon>Bacteria</taxon>
        <taxon>Candidatus Walliibacteriota</taxon>
    </lineage>
</organism>
<dbReference type="Gene3D" id="1.10.10.1590">
    <property type="entry name" value="NADH-quinone oxidoreductase subunit E"/>
    <property type="match status" value="1"/>
</dbReference>
<reference evidence="10 11" key="1">
    <citation type="journal article" date="2016" name="Nat. Commun.">
        <title>Thousands of microbial genomes shed light on interconnected biogeochemical processes in an aquifer system.</title>
        <authorList>
            <person name="Anantharaman K."/>
            <person name="Brown C.T."/>
            <person name="Hug L.A."/>
            <person name="Sharon I."/>
            <person name="Castelle C.J."/>
            <person name="Probst A.J."/>
            <person name="Thomas B.C."/>
            <person name="Singh A."/>
            <person name="Wilkins M.J."/>
            <person name="Karaoz U."/>
            <person name="Brodie E.L."/>
            <person name="Williams K.H."/>
            <person name="Hubbard S.S."/>
            <person name="Banfield J.F."/>
        </authorList>
    </citation>
    <scope>NUCLEOTIDE SEQUENCE [LARGE SCALE GENOMIC DNA]</scope>
</reference>
<gene>
    <name evidence="10" type="ORF">A2008_08120</name>
</gene>
<dbReference type="GO" id="GO:0051537">
    <property type="term" value="F:2 iron, 2 sulfur cluster binding"/>
    <property type="evidence" value="ECO:0007669"/>
    <property type="project" value="UniProtKB-KW"/>
</dbReference>
<keyword evidence="4" id="KW-1278">Translocase</keyword>
<dbReference type="FunFam" id="1.10.10.1590:FF:000001">
    <property type="entry name" value="NADH-quinone oxidoreductase subunit E"/>
    <property type="match status" value="1"/>
</dbReference>
<feature type="binding site" evidence="9">
    <location>
        <position position="123"/>
    </location>
    <ligand>
        <name>[2Fe-2S] cluster</name>
        <dbReference type="ChEBI" id="CHEBI:190135"/>
    </ligand>
</feature>
<dbReference type="STRING" id="1817813.A2008_08120"/>
<dbReference type="GO" id="GO:0031090">
    <property type="term" value="C:organelle membrane"/>
    <property type="evidence" value="ECO:0007669"/>
    <property type="project" value="UniProtKB-ARBA"/>
</dbReference>
<dbReference type="GO" id="GO:0008324">
    <property type="term" value="F:monoatomic cation transmembrane transporter activity"/>
    <property type="evidence" value="ECO:0007669"/>
    <property type="project" value="UniProtKB-ARBA"/>
</dbReference>
<evidence type="ECO:0000313" key="11">
    <source>
        <dbReference type="Proteomes" id="UP000178735"/>
    </source>
</evidence>
<dbReference type="GO" id="GO:0098796">
    <property type="term" value="C:membrane protein complex"/>
    <property type="evidence" value="ECO:0007669"/>
    <property type="project" value="UniProtKB-ARBA"/>
</dbReference>
<comment type="caution">
    <text evidence="10">The sequence shown here is derived from an EMBL/GenBank/DDBJ whole genome shotgun (WGS) entry which is preliminary data.</text>
</comment>
<evidence type="ECO:0000256" key="4">
    <source>
        <dbReference type="ARBA" id="ARBA00022967"/>
    </source>
</evidence>
<feature type="binding site" evidence="9">
    <location>
        <position position="87"/>
    </location>
    <ligand>
        <name>[2Fe-2S] cluster</name>
        <dbReference type="ChEBI" id="CHEBI:190135"/>
    </ligand>
</feature>
<dbReference type="PANTHER" id="PTHR10371:SF3">
    <property type="entry name" value="NADH DEHYDROGENASE [UBIQUINONE] FLAVOPROTEIN 2, MITOCHONDRIAL"/>
    <property type="match status" value="1"/>
</dbReference>
<evidence type="ECO:0000256" key="5">
    <source>
        <dbReference type="ARBA" id="ARBA00023004"/>
    </source>
</evidence>
<dbReference type="GO" id="GO:0031967">
    <property type="term" value="C:organelle envelope"/>
    <property type="evidence" value="ECO:0007669"/>
    <property type="project" value="UniProtKB-ARBA"/>
</dbReference>
<evidence type="ECO:0000313" key="10">
    <source>
        <dbReference type="EMBL" id="OGM05731.1"/>
    </source>
</evidence>
<feature type="binding site" evidence="9">
    <location>
        <position position="127"/>
    </location>
    <ligand>
        <name>[2Fe-2S] cluster</name>
        <dbReference type="ChEBI" id="CHEBI:190135"/>
    </ligand>
</feature>
<dbReference type="InterPro" id="IPR042128">
    <property type="entry name" value="NuoE_dom"/>
</dbReference>
<evidence type="ECO:0000256" key="9">
    <source>
        <dbReference type="PIRSR" id="PIRSR000216-1"/>
    </source>
</evidence>
<keyword evidence="6 9" id="KW-0411">Iron-sulfur</keyword>
<dbReference type="GO" id="GO:0022804">
    <property type="term" value="F:active transmembrane transporter activity"/>
    <property type="evidence" value="ECO:0007669"/>
    <property type="project" value="UniProtKB-ARBA"/>
</dbReference>
<dbReference type="PANTHER" id="PTHR10371">
    <property type="entry name" value="NADH DEHYDROGENASE UBIQUINONE FLAVOPROTEIN 2, MITOCHONDRIAL"/>
    <property type="match status" value="1"/>
</dbReference>
<name>A0A1F7WSI5_9BACT</name>
<dbReference type="CDD" id="cd03064">
    <property type="entry name" value="TRX_Fd_NuoE"/>
    <property type="match status" value="1"/>
</dbReference>
<dbReference type="EMBL" id="MGFH01000101">
    <property type="protein sequence ID" value="OGM05731.1"/>
    <property type="molecule type" value="Genomic_DNA"/>
</dbReference>
<dbReference type="Pfam" id="PF01257">
    <property type="entry name" value="2Fe-2S_thioredx"/>
    <property type="match status" value="1"/>
</dbReference>
<evidence type="ECO:0008006" key="12">
    <source>
        <dbReference type="Google" id="ProtNLM"/>
    </source>
</evidence>
<evidence type="ECO:0000256" key="1">
    <source>
        <dbReference type="ARBA" id="ARBA00010643"/>
    </source>
</evidence>
<proteinExistence type="inferred from homology"/>
<keyword evidence="3 9" id="KW-0479">Metal-binding</keyword>
<dbReference type="AlphaFoldDB" id="A0A1F7WSI5"/>
<sequence length="156" mass="17580">MKKFSEENEKRVQNLQSRYPNKEASLLTVLHMANDEFGHLDDEAYSYISELTGVPKSRVYSVATFYSMYDQKPVGRYHLQLCKNISCMLAGADDILKHICGKLNISPGETTPDNKFTLTLVECLGSCGSAPAMIINKEYYENLDNAKIDNILSELN</sequence>
<dbReference type="InterPro" id="IPR041921">
    <property type="entry name" value="NuoE_N"/>
</dbReference>
<keyword evidence="7" id="KW-0520">NAD</keyword>
<dbReference type="Proteomes" id="UP000178735">
    <property type="component" value="Unassembled WGS sequence"/>
</dbReference>
<keyword evidence="5 9" id="KW-0408">Iron</keyword>
<dbReference type="GO" id="GO:0003954">
    <property type="term" value="F:NADH dehydrogenase activity"/>
    <property type="evidence" value="ECO:0007669"/>
    <property type="project" value="TreeGrafter"/>
</dbReference>
<dbReference type="NCBIfam" id="TIGR01958">
    <property type="entry name" value="nuoE_fam"/>
    <property type="match status" value="1"/>
</dbReference>
<dbReference type="GO" id="GO:0098662">
    <property type="term" value="P:inorganic cation transmembrane transport"/>
    <property type="evidence" value="ECO:0007669"/>
    <property type="project" value="UniProtKB-ARBA"/>
</dbReference>
<keyword evidence="2 9" id="KW-0001">2Fe-2S</keyword>
<evidence type="ECO:0000256" key="8">
    <source>
        <dbReference type="ARBA" id="ARBA00034078"/>
    </source>
</evidence>
<protein>
    <recommendedName>
        <fullName evidence="12">NADH-quinone oxidoreductase subunit E</fullName>
    </recommendedName>
</protein>
<dbReference type="GO" id="GO:0046872">
    <property type="term" value="F:metal ion binding"/>
    <property type="evidence" value="ECO:0007669"/>
    <property type="project" value="UniProtKB-KW"/>
</dbReference>
<evidence type="ECO:0000256" key="6">
    <source>
        <dbReference type="ARBA" id="ARBA00023014"/>
    </source>
</evidence>
<evidence type="ECO:0000256" key="7">
    <source>
        <dbReference type="ARBA" id="ARBA00023027"/>
    </source>
</evidence>
<comment type="cofactor">
    <cofactor evidence="9">
        <name>[2Fe-2S] cluster</name>
        <dbReference type="ChEBI" id="CHEBI:190135"/>
    </cofactor>
    <text evidence="9">Binds 1 [2Fe-2S] cluster.</text>
</comment>
<dbReference type="SUPFAM" id="SSF52833">
    <property type="entry name" value="Thioredoxin-like"/>
    <property type="match status" value="1"/>
</dbReference>
<evidence type="ECO:0000256" key="3">
    <source>
        <dbReference type="ARBA" id="ARBA00022723"/>
    </source>
</evidence>
<accession>A0A1F7WSI5</accession>
<dbReference type="GO" id="GO:0022890">
    <property type="term" value="F:inorganic cation transmembrane transporter activity"/>
    <property type="evidence" value="ECO:0007669"/>
    <property type="project" value="UniProtKB-ARBA"/>
</dbReference>
<dbReference type="Gene3D" id="3.40.30.10">
    <property type="entry name" value="Glutaredoxin"/>
    <property type="match status" value="1"/>
</dbReference>
<dbReference type="PIRSF" id="PIRSF000216">
    <property type="entry name" value="NADH_DH_24kDa"/>
    <property type="match status" value="1"/>
</dbReference>
<dbReference type="GO" id="GO:1902494">
    <property type="term" value="C:catalytic complex"/>
    <property type="evidence" value="ECO:0007669"/>
    <property type="project" value="UniProtKB-ARBA"/>
</dbReference>
<comment type="cofactor">
    <cofactor evidence="8">
        <name>[2Fe-2S] cluster</name>
        <dbReference type="ChEBI" id="CHEBI:190135"/>
    </cofactor>
</comment>
<dbReference type="FunFam" id="3.40.30.10:FF:000022">
    <property type="entry name" value="NADH dehydrogenase flavoprotein 2, mitochondrial"/>
    <property type="match status" value="1"/>
</dbReference>